<organism evidence="1 2">
    <name type="scientific">Corchorus capsularis</name>
    <name type="common">Jute</name>
    <dbReference type="NCBI Taxonomy" id="210143"/>
    <lineage>
        <taxon>Eukaryota</taxon>
        <taxon>Viridiplantae</taxon>
        <taxon>Streptophyta</taxon>
        <taxon>Embryophyta</taxon>
        <taxon>Tracheophyta</taxon>
        <taxon>Spermatophyta</taxon>
        <taxon>Magnoliopsida</taxon>
        <taxon>eudicotyledons</taxon>
        <taxon>Gunneridae</taxon>
        <taxon>Pentapetalae</taxon>
        <taxon>rosids</taxon>
        <taxon>malvids</taxon>
        <taxon>Malvales</taxon>
        <taxon>Malvaceae</taxon>
        <taxon>Grewioideae</taxon>
        <taxon>Apeibeae</taxon>
        <taxon>Corchorus</taxon>
    </lineage>
</organism>
<keyword evidence="2" id="KW-1185">Reference proteome</keyword>
<protein>
    <submittedName>
        <fullName evidence="1">Uncharacterized protein</fullName>
    </submittedName>
</protein>
<sequence>DARFKVRARVINIDTTNGWYYTACSDESWSSAMAGVKAEGMPIIRNTSSVVDLRKKAEDILNMEYSTYS</sequence>
<dbReference type="AlphaFoldDB" id="A0A1R3G1Z8"/>
<evidence type="ECO:0000313" key="2">
    <source>
        <dbReference type="Proteomes" id="UP000188268"/>
    </source>
</evidence>
<comment type="caution">
    <text evidence="1">The sequence shown here is derived from an EMBL/GenBank/DDBJ whole genome shotgun (WGS) entry which is preliminary data.</text>
</comment>
<proteinExistence type="predicted"/>
<gene>
    <name evidence="1" type="ORF">CCACVL1_29351</name>
</gene>
<feature type="non-terminal residue" evidence="1">
    <location>
        <position position="1"/>
    </location>
</feature>
<name>A0A1R3G1Z8_COCAP</name>
<dbReference type="EMBL" id="AWWV01015580">
    <property type="protein sequence ID" value="OMO52112.1"/>
    <property type="molecule type" value="Genomic_DNA"/>
</dbReference>
<reference evidence="1 2" key="1">
    <citation type="submission" date="2013-09" db="EMBL/GenBank/DDBJ databases">
        <title>Corchorus capsularis genome sequencing.</title>
        <authorList>
            <person name="Alam M."/>
            <person name="Haque M.S."/>
            <person name="Islam M.S."/>
            <person name="Emdad E.M."/>
            <person name="Islam M.M."/>
            <person name="Ahmed B."/>
            <person name="Halim A."/>
            <person name="Hossen Q.M.M."/>
            <person name="Hossain M.Z."/>
            <person name="Ahmed R."/>
            <person name="Khan M.M."/>
            <person name="Islam R."/>
            <person name="Rashid M.M."/>
            <person name="Khan S.A."/>
            <person name="Rahman M.S."/>
            <person name="Alam M."/>
        </authorList>
    </citation>
    <scope>NUCLEOTIDE SEQUENCE [LARGE SCALE GENOMIC DNA]</scope>
    <source>
        <strain evidence="2">cv. CVL-1</strain>
        <tissue evidence="1">Whole seedling</tissue>
    </source>
</reference>
<dbReference type="Proteomes" id="UP000188268">
    <property type="component" value="Unassembled WGS sequence"/>
</dbReference>
<dbReference type="Gramene" id="OMO52112">
    <property type="protein sequence ID" value="OMO52112"/>
    <property type="gene ID" value="CCACVL1_29351"/>
</dbReference>
<accession>A0A1R3G1Z8</accession>
<evidence type="ECO:0000313" key="1">
    <source>
        <dbReference type="EMBL" id="OMO52112.1"/>
    </source>
</evidence>